<protein>
    <submittedName>
        <fullName evidence="2">Uncharacterized protein</fullName>
    </submittedName>
</protein>
<dbReference type="Proteomes" id="UP000033647">
    <property type="component" value="Unassembled WGS sequence"/>
</dbReference>
<dbReference type="AlphaFoldDB" id="A0A0F4GXW5"/>
<keyword evidence="1" id="KW-0175">Coiled coil</keyword>
<evidence type="ECO:0000313" key="2">
    <source>
        <dbReference type="EMBL" id="KJY02247.1"/>
    </source>
</evidence>
<feature type="coiled-coil region" evidence="1">
    <location>
        <begin position="233"/>
        <end position="337"/>
    </location>
</feature>
<gene>
    <name evidence="2" type="ORF">TI39_contig71g00021</name>
</gene>
<evidence type="ECO:0000313" key="3">
    <source>
        <dbReference type="Proteomes" id="UP000033647"/>
    </source>
</evidence>
<proteinExistence type="predicted"/>
<comment type="caution">
    <text evidence="2">The sequence shown here is derived from an EMBL/GenBank/DDBJ whole genome shotgun (WGS) entry which is preliminary data.</text>
</comment>
<feature type="coiled-coil region" evidence="1">
    <location>
        <begin position="39"/>
        <end position="123"/>
    </location>
</feature>
<keyword evidence="3" id="KW-1185">Reference proteome</keyword>
<reference evidence="2 3" key="1">
    <citation type="submission" date="2015-03" db="EMBL/GenBank/DDBJ databases">
        <title>RNA-seq based gene annotation and comparative genomics of four Zymoseptoria species reveal species-specific pathogenicity related genes and transposable element activity.</title>
        <authorList>
            <person name="Grandaubert J."/>
            <person name="Bhattacharyya A."/>
            <person name="Stukenbrock E.H."/>
        </authorList>
    </citation>
    <scope>NUCLEOTIDE SEQUENCE [LARGE SCALE GENOMIC DNA]</scope>
    <source>
        <strain evidence="2 3">Zb18110</strain>
    </source>
</reference>
<name>A0A0F4GXW5_9PEZI</name>
<evidence type="ECO:0000256" key="1">
    <source>
        <dbReference type="SAM" id="Coils"/>
    </source>
</evidence>
<sequence>MAAQRQFAEVEGTHREQLSQVKKRSANQDIEIYNFGITNWKLRDQLKEVEKQNAETQTLNLELKEEIDRLKLDLDNRAAEMVALQLRKDVLENECRQRFDEVVRRANEDAEEHEEDIALVRSEYSFEISALCKRETELAEEVKVVKQSAQMKDEAIAGLEDDLRVSQEINEAQCLGIEVLRSRVTLADERLTEGSVTNAALVQEATDRAEEQEEASSTIVLLKRTLASNKESTTKLELTNLELQGQIAQLENDCDLLSAQREQEKLDHGTVCKELSEEIGKQLAEVERWKGKHAAEQETVRKGNEKRGIEQDRVGSLERKLRESKALVKRLRDKQNDKRMRDGEDTQDIAALPAKKICATRTTFMHPDRQS</sequence>
<accession>A0A0F4GXW5</accession>
<dbReference type="EMBL" id="LAFY01000068">
    <property type="protein sequence ID" value="KJY02247.1"/>
    <property type="molecule type" value="Genomic_DNA"/>
</dbReference>
<organism evidence="2 3">
    <name type="scientific">Zymoseptoria brevis</name>
    <dbReference type="NCBI Taxonomy" id="1047168"/>
    <lineage>
        <taxon>Eukaryota</taxon>
        <taxon>Fungi</taxon>
        <taxon>Dikarya</taxon>
        <taxon>Ascomycota</taxon>
        <taxon>Pezizomycotina</taxon>
        <taxon>Dothideomycetes</taxon>
        <taxon>Dothideomycetidae</taxon>
        <taxon>Mycosphaerellales</taxon>
        <taxon>Mycosphaerellaceae</taxon>
        <taxon>Zymoseptoria</taxon>
    </lineage>
</organism>